<dbReference type="PROSITE" id="PS00893">
    <property type="entry name" value="NUDIX_BOX"/>
    <property type="match status" value="1"/>
</dbReference>
<dbReference type="PROSITE" id="PS51462">
    <property type="entry name" value="NUDIX"/>
    <property type="match status" value="1"/>
</dbReference>
<protein>
    <recommendedName>
        <fullName evidence="2">Nudix hydrolase domain-containing protein</fullName>
    </recommendedName>
</protein>
<gene>
    <name evidence="3" type="ORF">GCM10009118_23640</name>
</gene>
<reference evidence="4" key="1">
    <citation type="journal article" date="2019" name="Int. J. Syst. Evol. Microbiol.">
        <title>The Global Catalogue of Microorganisms (GCM) 10K type strain sequencing project: providing services to taxonomists for standard genome sequencing and annotation.</title>
        <authorList>
            <consortium name="The Broad Institute Genomics Platform"/>
            <consortium name="The Broad Institute Genome Sequencing Center for Infectious Disease"/>
            <person name="Wu L."/>
            <person name="Ma J."/>
        </authorList>
    </citation>
    <scope>NUCLEOTIDE SEQUENCE [LARGE SCALE GENOMIC DNA]</scope>
    <source>
        <strain evidence="4">JCM 16083</strain>
    </source>
</reference>
<dbReference type="SUPFAM" id="SSF55811">
    <property type="entry name" value="Nudix"/>
    <property type="match status" value="1"/>
</dbReference>
<organism evidence="3 4">
    <name type="scientific">Wandonia haliotis</name>
    <dbReference type="NCBI Taxonomy" id="574963"/>
    <lineage>
        <taxon>Bacteria</taxon>
        <taxon>Pseudomonadati</taxon>
        <taxon>Bacteroidota</taxon>
        <taxon>Flavobacteriia</taxon>
        <taxon>Flavobacteriales</taxon>
        <taxon>Crocinitomicaceae</taxon>
        <taxon>Wandonia</taxon>
    </lineage>
</organism>
<comment type="caution">
    <text evidence="3">The sequence shown here is derived from an EMBL/GenBank/DDBJ whole genome shotgun (WGS) entry which is preliminary data.</text>
</comment>
<dbReference type="Pfam" id="PF00293">
    <property type="entry name" value="NUDIX"/>
    <property type="match status" value="1"/>
</dbReference>
<dbReference type="InterPro" id="IPR015797">
    <property type="entry name" value="NUDIX_hydrolase-like_dom_sf"/>
</dbReference>
<dbReference type="Proteomes" id="UP001501126">
    <property type="component" value="Unassembled WGS sequence"/>
</dbReference>
<dbReference type="RefSeq" id="WP_343787959.1">
    <property type="nucleotide sequence ID" value="NZ_BAAAFH010000011.1"/>
</dbReference>
<evidence type="ECO:0000313" key="3">
    <source>
        <dbReference type="EMBL" id="GAA0875955.1"/>
    </source>
</evidence>
<accession>A0ABP3Y5D5</accession>
<keyword evidence="1" id="KW-0378">Hydrolase</keyword>
<evidence type="ECO:0000313" key="4">
    <source>
        <dbReference type="Proteomes" id="UP001501126"/>
    </source>
</evidence>
<dbReference type="PANTHER" id="PTHR43736">
    <property type="entry name" value="ADP-RIBOSE PYROPHOSPHATASE"/>
    <property type="match status" value="1"/>
</dbReference>
<dbReference type="EMBL" id="BAAAFH010000011">
    <property type="protein sequence ID" value="GAA0875955.1"/>
    <property type="molecule type" value="Genomic_DNA"/>
</dbReference>
<dbReference type="PANTHER" id="PTHR43736:SF2">
    <property type="entry name" value="MUTT_NUDIX FAMILY PROTEIN"/>
    <property type="match status" value="1"/>
</dbReference>
<proteinExistence type="predicted"/>
<keyword evidence="4" id="KW-1185">Reference proteome</keyword>
<evidence type="ECO:0000256" key="1">
    <source>
        <dbReference type="ARBA" id="ARBA00022801"/>
    </source>
</evidence>
<feature type="domain" description="Nudix hydrolase" evidence="2">
    <location>
        <begin position="3"/>
        <end position="136"/>
    </location>
</feature>
<evidence type="ECO:0000259" key="2">
    <source>
        <dbReference type="PROSITE" id="PS51462"/>
    </source>
</evidence>
<name>A0ABP3Y5D5_9FLAO</name>
<sequence length="142" mass="16650">MKKFNVRVYGIVFNDKKELLVAHETRGDMNMTKLPGGGLEWGEGLKEGLEREFVEELNWVVEVNELFYLTDYFQVSSLNSDDQVLSVYYYVKKVAERSEPHVANEGEIIDFEWVSGDRLGGMEFTFPIDRLVIRRLIDKHYY</sequence>
<dbReference type="InterPro" id="IPR000086">
    <property type="entry name" value="NUDIX_hydrolase_dom"/>
</dbReference>
<dbReference type="Gene3D" id="3.90.79.10">
    <property type="entry name" value="Nucleoside Triphosphate Pyrophosphohydrolase"/>
    <property type="match status" value="1"/>
</dbReference>
<dbReference type="InterPro" id="IPR020084">
    <property type="entry name" value="NUDIX_hydrolase_CS"/>
</dbReference>